<proteinExistence type="predicted"/>
<protein>
    <submittedName>
        <fullName evidence="1">Uncharacterized protein</fullName>
    </submittedName>
</protein>
<gene>
    <name evidence="1" type="ORF">VP351_00020</name>
</gene>
<organism evidence="1">
    <name type="scientific">Vibrio parahaemolyticus</name>
    <dbReference type="NCBI Taxonomy" id="670"/>
    <lineage>
        <taxon>Bacteria</taxon>
        <taxon>Pseudomonadati</taxon>
        <taxon>Pseudomonadota</taxon>
        <taxon>Gammaproteobacteria</taxon>
        <taxon>Vibrionales</taxon>
        <taxon>Vibrionaceae</taxon>
        <taxon>Vibrio</taxon>
    </lineage>
</organism>
<accession>A0A7M1WCY1</accession>
<evidence type="ECO:0000313" key="1">
    <source>
        <dbReference type="EMBL" id="QOS24927.1"/>
    </source>
</evidence>
<dbReference type="AlphaFoldDB" id="A0A7M1WCY1"/>
<name>A0A7M1WCY1_VIBPH</name>
<reference evidence="1" key="1">
    <citation type="submission" date="2020-08" db="EMBL/GenBank/DDBJ databases">
        <title>Genetic structure, function and evolution of capsule biosynthesis loci in Vibrio parahaemolyticus.</title>
        <authorList>
            <person name="Li L."/>
            <person name="Bian S."/>
        </authorList>
    </citation>
    <scope>NUCLEOTIDE SEQUENCE</scope>
    <source>
        <strain evidence="1">VP351</strain>
    </source>
</reference>
<dbReference type="EMBL" id="MT898281">
    <property type="protein sequence ID" value="QOS24927.1"/>
    <property type="molecule type" value="Genomic_DNA"/>
</dbReference>
<sequence length="55" mass="6354">MRSECGGRESRRHFENGMPLAKSKDIIQARKMVVKSIEIYNQIKPNKAPKLQNAR</sequence>